<feature type="region of interest" description="Disordered" evidence="1">
    <location>
        <begin position="90"/>
        <end position="114"/>
    </location>
</feature>
<evidence type="ECO:0000313" key="3">
    <source>
        <dbReference type="Proteomes" id="UP001592528"/>
    </source>
</evidence>
<keyword evidence="3" id="KW-1185">Reference proteome</keyword>
<dbReference type="Proteomes" id="UP001592528">
    <property type="component" value="Unassembled WGS sequence"/>
</dbReference>
<dbReference type="EMBL" id="JBHEZZ010000026">
    <property type="protein sequence ID" value="MFC1406062.1"/>
    <property type="molecule type" value="Genomic_DNA"/>
</dbReference>
<accession>A0ABV6UX93</accession>
<name>A0ABV6UX93_9ACTN</name>
<comment type="caution">
    <text evidence="2">The sequence shown here is derived from an EMBL/GenBank/DDBJ whole genome shotgun (WGS) entry which is preliminary data.</text>
</comment>
<protein>
    <recommendedName>
        <fullName evidence="4">Type II toxin-antitoxin system Phd/YefM family antitoxin</fullName>
    </recommendedName>
</protein>
<evidence type="ECO:0000313" key="2">
    <source>
        <dbReference type="EMBL" id="MFC1406062.1"/>
    </source>
</evidence>
<gene>
    <name evidence="2" type="ORF">ACEZDJ_32685</name>
</gene>
<organism evidence="2 3">
    <name type="scientific">Streptacidiphilus cavernicola</name>
    <dbReference type="NCBI Taxonomy" id="3342716"/>
    <lineage>
        <taxon>Bacteria</taxon>
        <taxon>Bacillati</taxon>
        <taxon>Actinomycetota</taxon>
        <taxon>Actinomycetes</taxon>
        <taxon>Kitasatosporales</taxon>
        <taxon>Streptomycetaceae</taxon>
        <taxon>Streptacidiphilus</taxon>
    </lineage>
</organism>
<evidence type="ECO:0008006" key="4">
    <source>
        <dbReference type="Google" id="ProtNLM"/>
    </source>
</evidence>
<reference evidence="2 3" key="1">
    <citation type="submission" date="2024-09" db="EMBL/GenBank/DDBJ databases">
        <authorList>
            <person name="Lee S.D."/>
        </authorList>
    </citation>
    <scope>NUCLEOTIDE SEQUENCE [LARGE SCALE GENOMIC DNA]</scope>
    <source>
        <strain evidence="2 3">N1-5</strain>
    </source>
</reference>
<sequence>MSRQPEPERIFRDGEELVLLTVEQYESLRASRRQIGGQANRVRRLRQDLDVTRALLDTAVVLLGELDSCPDVRHRTCGHRDRAASLRAVCSPGRGLTTRSEEPTPEGRGSAERD</sequence>
<evidence type="ECO:0000256" key="1">
    <source>
        <dbReference type="SAM" id="MobiDB-lite"/>
    </source>
</evidence>
<proteinExistence type="predicted"/>
<dbReference type="RefSeq" id="WP_037597516.1">
    <property type="nucleotide sequence ID" value="NZ_JBHEZZ010000026.1"/>
</dbReference>